<dbReference type="InterPro" id="IPR001466">
    <property type="entry name" value="Beta-lactam-related"/>
</dbReference>
<gene>
    <name evidence="4" type="ORF">J2787_004275</name>
</gene>
<accession>A0AAE3YEY2</accession>
<evidence type="ECO:0000259" key="3">
    <source>
        <dbReference type="Pfam" id="PF00144"/>
    </source>
</evidence>
<dbReference type="Gene3D" id="3.40.710.10">
    <property type="entry name" value="DD-peptidase/beta-lactamase superfamily"/>
    <property type="match status" value="1"/>
</dbReference>
<feature type="domain" description="Beta-lactamase-related" evidence="3">
    <location>
        <begin position="25"/>
        <end position="340"/>
    </location>
</feature>
<dbReference type="InterPro" id="IPR012338">
    <property type="entry name" value="Beta-lactam/transpept-like"/>
</dbReference>
<dbReference type="SUPFAM" id="SSF56601">
    <property type="entry name" value="beta-lactamase/transpeptidase-like"/>
    <property type="match status" value="1"/>
</dbReference>
<comment type="subcellular location">
    <subcellularLocation>
        <location evidence="1">Membrane</location>
    </subcellularLocation>
</comment>
<reference evidence="4" key="1">
    <citation type="submission" date="2023-07" db="EMBL/GenBank/DDBJ databases">
        <title>Sorghum-associated microbial communities from plants grown in Nebraska, USA.</title>
        <authorList>
            <person name="Schachtman D."/>
        </authorList>
    </citation>
    <scope>NUCLEOTIDE SEQUENCE</scope>
    <source>
        <strain evidence="4">DS2360</strain>
    </source>
</reference>
<dbReference type="AlphaFoldDB" id="A0AAE3YEY2"/>
<evidence type="ECO:0000313" key="4">
    <source>
        <dbReference type="EMBL" id="MDR6528836.1"/>
    </source>
</evidence>
<evidence type="ECO:0000313" key="5">
    <source>
        <dbReference type="Proteomes" id="UP001184861"/>
    </source>
</evidence>
<name>A0AAE3YEY2_9FLAO</name>
<dbReference type="InterPro" id="IPR050491">
    <property type="entry name" value="AmpC-like"/>
</dbReference>
<dbReference type="EMBL" id="JAVDQY010000006">
    <property type="protein sequence ID" value="MDR6528836.1"/>
    <property type="molecule type" value="Genomic_DNA"/>
</dbReference>
<proteinExistence type="predicted"/>
<dbReference type="PANTHER" id="PTHR46825">
    <property type="entry name" value="D-ALANYL-D-ALANINE-CARBOXYPEPTIDASE/ENDOPEPTIDASE AMPH"/>
    <property type="match status" value="1"/>
</dbReference>
<sequence length="358" mass="41004">MKKILSGILMMMIHLAYPQIQKVEQVIDSCVKKDNFNGSVLVAKGGRIELLTYKGLSNRHYNIPFSDETRFHIFSLTKTFTAALIMQLYERGKINLDAPISTYYPEYKGEAAKKATIRNLLTYSSGRENKDISSPELIHQAYDNTLWDLDDFISTFLSEKLIDKPGTKFSYNNGDFILLGKIIEKIYHQPFEDVLKEQILIPLKMQNTGFLHHNDIIKNIDEGYTADDTNVFALHTPTNTYIDNFYSAGAMYSTPKDLLIFDQALFNHTLINKVTLNTMLTPDKKLEDTALGFWVYPKNFGSVHTLFVERQGEGYGHSANWVHLADKNDLTLIILSNTKDIKYLNKMREKLITAYLGQ</sequence>
<organism evidence="4 5">
    <name type="scientific">Chryseobacterium rhizosphaerae</name>
    <dbReference type="NCBI Taxonomy" id="395937"/>
    <lineage>
        <taxon>Bacteria</taxon>
        <taxon>Pseudomonadati</taxon>
        <taxon>Bacteroidota</taxon>
        <taxon>Flavobacteriia</taxon>
        <taxon>Flavobacteriales</taxon>
        <taxon>Weeksellaceae</taxon>
        <taxon>Chryseobacterium group</taxon>
        <taxon>Chryseobacterium</taxon>
    </lineage>
</organism>
<comment type="caution">
    <text evidence="4">The sequence shown here is derived from an EMBL/GenBank/DDBJ whole genome shotgun (WGS) entry which is preliminary data.</text>
</comment>
<keyword evidence="2" id="KW-0472">Membrane</keyword>
<dbReference type="RefSeq" id="WP_309948046.1">
    <property type="nucleotide sequence ID" value="NZ_JAVDQY010000006.1"/>
</dbReference>
<dbReference type="GO" id="GO:0016020">
    <property type="term" value="C:membrane"/>
    <property type="evidence" value="ECO:0007669"/>
    <property type="project" value="UniProtKB-SubCell"/>
</dbReference>
<evidence type="ECO:0000256" key="1">
    <source>
        <dbReference type="ARBA" id="ARBA00004370"/>
    </source>
</evidence>
<protein>
    <submittedName>
        <fullName evidence="4">CubicO group peptidase (Beta-lactamase class C family)</fullName>
    </submittedName>
</protein>
<dbReference type="Pfam" id="PF00144">
    <property type="entry name" value="Beta-lactamase"/>
    <property type="match status" value="1"/>
</dbReference>
<evidence type="ECO:0000256" key="2">
    <source>
        <dbReference type="ARBA" id="ARBA00023136"/>
    </source>
</evidence>
<dbReference type="PANTHER" id="PTHR46825:SF11">
    <property type="entry name" value="PENICILLIN-BINDING PROTEIN 4"/>
    <property type="match status" value="1"/>
</dbReference>
<dbReference type="Proteomes" id="UP001184861">
    <property type="component" value="Unassembled WGS sequence"/>
</dbReference>